<feature type="domain" description="4Fe-4S ferredoxin-type" evidence="6">
    <location>
        <begin position="53"/>
        <end position="82"/>
    </location>
</feature>
<comment type="caution">
    <text evidence="7">The sequence shown here is derived from an EMBL/GenBank/DDBJ whole genome shotgun (WGS) entry which is preliminary data.</text>
</comment>
<dbReference type="PANTHER" id="PTHR24960">
    <property type="entry name" value="PHOTOSYSTEM I IRON-SULFUR CENTER-RELATED"/>
    <property type="match status" value="1"/>
</dbReference>
<keyword evidence="2" id="KW-0479">Metal-binding</keyword>
<dbReference type="InterPro" id="IPR017900">
    <property type="entry name" value="4Fe4S_Fe_S_CS"/>
</dbReference>
<dbReference type="InterPro" id="IPR050157">
    <property type="entry name" value="PSI_iron-sulfur_center"/>
</dbReference>
<dbReference type="EMBL" id="MFSU01000053">
    <property type="protein sequence ID" value="OGI47526.1"/>
    <property type="molecule type" value="Genomic_DNA"/>
</dbReference>
<dbReference type="Proteomes" id="UP000178885">
    <property type="component" value="Unassembled WGS sequence"/>
</dbReference>
<evidence type="ECO:0000256" key="5">
    <source>
        <dbReference type="SAM" id="MobiDB-lite"/>
    </source>
</evidence>
<gene>
    <name evidence="7" type="ORF">A2151_06420</name>
</gene>
<dbReference type="STRING" id="1817760.A2151_06420"/>
<dbReference type="GO" id="GO:0051539">
    <property type="term" value="F:4 iron, 4 sulfur cluster binding"/>
    <property type="evidence" value="ECO:0007669"/>
    <property type="project" value="UniProtKB-KW"/>
</dbReference>
<dbReference type="Pfam" id="PF00037">
    <property type="entry name" value="Fer4"/>
    <property type="match status" value="1"/>
</dbReference>
<reference evidence="7 8" key="1">
    <citation type="journal article" date="2016" name="Nat. Commun.">
        <title>Thousands of microbial genomes shed light on interconnected biogeochemical processes in an aquifer system.</title>
        <authorList>
            <person name="Anantharaman K."/>
            <person name="Brown C.T."/>
            <person name="Hug L.A."/>
            <person name="Sharon I."/>
            <person name="Castelle C.J."/>
            <person name="Probst A.J."/>
            <person name="Thomas B.C."/>
            <person name="Singh A."/>
            <person name="Wilkins M.J."/>
            <person name="Karaoz U."/>
            <person name="Brodie E.L."/>
            <person name="Williams K.H."/>
            <person name="Hubbard S.S."/>
            <person name="Banfield J.F."/>
        </authorList>
    </citation>
    <scope>NUCLEOTIDE SEQUENCE [LARGE SCALE GENOMIC DNA]</scope>
</reference>
<evidence type="ECO:0000256" key="1">
    <source>
        <dbReference type="ARBA" id="ARBA00022485"/>
    </source>
</evidence>
<keyword evidence="1" id="KW-0004">4Fe-4S</keyword>
<evidence type="ECO:0000256" key="4">
    <source>
        <dbReference type="ARBA" id="ARBA00023014"/>
    </source>
</evidence>
<evidence type="ECO:0000256" key="2">
    <source>
        <dbReference type="ARBA" id="ARBA00022723"/>
    </source>
</evidence>
<feature type="domain" description="4Fe-4S ferredoxin-type" evidence="6">
    <location>
        <begin position="326"/>
        <end position="355"/>
    </location>
</feature>
<dbReference type="PROSITE" id="PS00198">
    <property type="entry name" value="4FE4S_FER_1"/>
    <property type="match status" value="2"/>
</dbReference>
<keyword evidence="4" id="KW-0411">Iron-sulfur</keyword>
<keyword evidence="3" id="KW-0408">Iron</keyword>
<evidence type="ECO:0000256" key="3">
    <source>
        <dbReference type="ARBA" id="ARBA00023004"/>
    </source>
</evidence>
<sequence>MNAGTEPSPIFRRLQPGAGVGLRAEACLPLRSRYSDCNRCAEACPVGVLHRNGAQFVLDDGCLGCGRCAAVCPMGALAVPGFSVDTVAAPRAEALAVDCRRVPAADSPAGAVRVPCLGGLSVSRLLALTLSAENRGLALLDRGWCARCAAGGGAAHPAQDALSQARALLRAVGVADADLPELASRPLSPEAAAPAIPGPEEEGRLSRRTFLGQLARQATTAVSEALADAPEPLSACAVPAPQRGRQGHAQAGRTTPQGAGLRAPQPSLERARLLAVLDRLAARNGREPPAALFPAVEMTSACRDHELCARLCPTGALHVYATEGARGVGFEPARCIACGACERLCPERAIRFHPQGRGGRPEDAAALTRHARRLCAECGVEFSAAGEATLCGACRKSRALVKAGYDLRFRAGVE</sequence>
<proteinExistence type="predicted"/>
<feature type="region of interest" description="Disordered" evidence="5">
    <location>
        <begin position="242"/>
        <end position="265"/>
    </location>
</feature>
<evidence type="ECO:0000313" key="7">
    <source>
        <dbReference type="EMBL" id="OGI47526.1"/>
    </source>
</evidence>
<dbReference type="Pfam" id="PF25160">
    <property type="entry name" value="LdpA_Fe-S-bd"/>
    <property type="match status" value="1"/>
</dbReference>
<organism evidence="7 8">
    <name type="scientific">Candidatus Muproteobacteria bacterium RBG_16_65_34</name>
    <dbReference type="NCBI Taxonomy" id="1817760"/>
    <lineage>
        <taxon>Bacteria</taxon>
        <taxon>Pseudomonadati</taxon>
        <taxon>Pseudomonadota</taxon>
        <taxon>Candidatus Muproteobacteria</taxon>
    </lineage>
</organism>
<protein>
    <recommendedName>
        <fullName evidence="6">4Fe-4S ferredoxin-type domain-containing protein</fullName>
    </recommendedName>
</protein>
<name>A0A1F6TR48_9PROT</name>
<dbReference type="InterPro" id="IPR017896">
    <property type="entry name" value="4Fe4S_Fe-S-bd"/>
</dbReference>
<dbReference type="AlphaFoldDB" id="A0A1F6TR48"/>
<dbReference type="GO" id="GO:0046872">
    <property type="term" value="F:metal ion binding"/>
    <property type="evidence" value="ECO:0007669"/>
    <property type="project" value="UniProtKB-KW"/>
</dbReference>
<evidence type="ECO:0000313" key="8">
    <source>
        <dbReference type="Proteomes" id="UP000178885"/>
    </source>
</evidence>
<dbReference type="PROSITE" id="PS51379">
    <property type="entry name" value="4FE4S_FER_2"/>
    <property type="match status" value="2"/>
</dbReference>
<accession>A0A1F6TR48</accession>
<evidence type="ECO:0000259" key="6">
    <source>
        <dbReference type="PROSITE" id="PS51379"/>
    </source>
</evidence>
<dbReference type="PANTHER" id="PTHR24960:SF79">
    <property type="entry name" value="PHOTOSYSTEM I IRON-SULFUR CENTER"/>
    <property type="match status" value="1"/>
</dbReference>
<dbReference type="InterPro" id="IPR057431">
    <property type="entry name" value="LdpA_Fe-S-bd"/>
</dbReference>
<dbReference type="Gene3D" id="3.30.70.20">
    <property type="match status" value="2"/>
</dbReference>
<dbReference type="SUPFAM" id="SSF54862">
    <property type="entry name" value="4Fe-4S ferredoxins"/>
    <property type="match status" value="2"/>
</dbReference>